<keyword evidence="6 7" id="KW-0472">Membrane</keyword>
<evidence type="ECO:0000256" key="6">
    <source>
        <dbReference type="ARBA" id="ARBA00023136"/>
    </source>
</evidence>
<keyword evidence="3" id="KW-1003">Cell membrane</keyword>
<accession>A0A1Y3GAX7</accession>
<evidence type="ECO:0000313" key="9">
    <source>
        <dbReference type="Proteomes" id="UP000195137"/>
    </source>
</evidence>
<gene>
    <name evidence="8" type="ORF">AMET1_1487</name>
</gene>
<comment type="caution">
    <text evidence="8">The sequence shown here is derived from an EMBL/GenBank/DDBJ whole genome shotgun (WGS) entry which is preliminary data.</text>
</comment>
<organism evidence="8 9">
    <name type="scientific">Methanonatronarchaeum thermophilum</name>
    <dbReference type="NCBI Taxonomy" id="1927129"/>
    <lineage>
        <taxon>Archaea</taxon>
        <taxon>Methanobacteriati</taxon>
        <taxon>Methanobacteriota</taxon>
        <taxon>Methanonatronarchaeia</taxon>
        <taxon>Methanonatronarchaeales</taxon>
        <taxon>Methanonatronarchaeaceae</taxon>
        <taxon>Methanonatronarchaeum</taxon>
    </lineage>
</organism>
<dbReference type="RefSeq" id="WP_086637831.1">
    <property type="nucleotide sequence ID" value="NZ_MRZU01000004.1"/>
</dbReference>
<keyword evidence="2" id="KW-0813">Transport</keyword>
<name>A0A1Y3GAX7_9EURY</name>
<evidence type="ECO:0000313" key="8">
    <source>
        <dbReference type="EMBL" id="OUJ18568.1"/>
    </source>
</evidence>
<feature type="transmembrane region" description="Helical" evidence="7">
    <location>
        <begin position="6"/>
        <end position="24"/>
    </location>
</feature>
<evidence type="ECO:0000256" key="3">
    <source>
        <dbReference type="ARBA" id="ARBA00022475"/>
    </source>
</evidence>
<dbReference type="Proteomes" id="UP000195137">
    <property type="component" value="Unassembled WGS sequence"/>
</dbReference>
<dbReference type="InterPro" id="IPR007208">
    <property type="entry name" value="MrpF/PhaF-like"/>
</dbReference>
<evidence type="ECO:0000256" key="4">
    <source>
        <dbReference type="ARBA" id="ARBA00022692"/>
    </source>
</evidence>
<feature type="transmembrane region" description="Helical" evidence="7">
    <location>
        <begin position="31"/>
        <end position="51"/>
    </location>
</feature>
<dbReference type="PANTHER" id="PTHR34702">
    <property type="entry name" value="NA(+)/H(+) ANTIPORTER SUBUNIT F1"/>
    <property type="match status" value="1"/>
</dbReference>
<proteinExistence type="predicted"/>
<dbReference type="GO" id="GO:0005886">
    <property type="term" value="C:plasma membrane"/>
    <property type="evidence" value="ECO:0007669"/>
    <property type="project" value="UniProtKB-SubCell"/>
</dbReference>
<dbReference type="EMBL" id="MRZU01000004">
    <property type="protein sequence ID" value="OUJ18568.1"/>
    <property type="molecule type" value="Genomic_DNA"/>
</dbReference>
<keyword evidence="5 7" id="KW-1133">Transmembrane helix</keyword>
<evidence type="ECO:0000256" key="1">
    <source>
        <dbReference type="ARBA" id="ARBA00004651"/>
    </source>
</evidence>
<keyword evidence="9" id="KW-1185">Reference proteome</keyword>
<keyword evidence="4 7" id="KW-0812">Transmembrane</keyword>
<dbReference type="PANTHER" id="PTHR34702:SF1">
    <property type="entry name" value="NA(+)_H(+) ANTIPORTER SUBUNIT F"/>
    <property type="match status" value="1"/>
</dbReference>
<comment type="subcellular location">
    <subcellularLocation>
        <location evidence="1">Cell membrane</location>
        <topology evidence="1">Multi-pass membrane protein</topology>
    </subcellularLocation>
</comment>
<evidence type="ECO:0000256" key="7">
    <source>
        <dbReference type="SAM" id="Phobius"/>
    </source>
</evidence>
<dbReference type="NCBIfam" id="NF009242">
    <property type="entry name" value="PRK12599.1-1"/>
    <property type="match status" value="1"/>
</dbReference>
<dbReference type="OrthoDB" id="84883at2157"/>
<dbReference type="GO" id="GO:0015385">
    <property type="term" value="F:sodium:proton antiporter activity"/>
    <property type="evidence" value="ECO:0007669"/>
    <property type="project" value="TreeGrafter"/>
</dbReference>
<reference evidence="8 9" key="1">
    <citation type="submission" date="2016-12" db="EMBL/GenBank/DDBJ databases">
        <title>Discovery of methanogenic haloarchaea.</title>
        <authorList>
            <person name="Sorokin D.Y."/>
            <person name="Makarova K.S."/>
            <person name="Abbas B."/>
            <person name="Ferrer M."/>
            <person name="Golyshin P.N."/>
        </authorList>
    </citation>
    <scope>NUCLEOTIDE SEQUENCE [LARGE SCALE GENOMIC DNA]</scope>
    <source>
        <strain evidence="8">AMET1</strain>
    </source>
</reference>
<dbReference type="AlphaFoldDB" id="A0A1Y3GAX7"/>
<protein>
    <submittedName>
        <fullName evidence="8">Multisubunit Na+/H+ antiporter MnhF subunit</fullName>
    </submittedName>
</protein>
<evidence type="ECO:0000256" key="2">
    <source>
        <dbReference type="ARBA" id="ARBA00022448"/>
    </source>
</evidence>
<evidence type="ECO:0000256" key="5">
    <source>
        <dbReference type="ARBA" id="ARBA00022989"/>
    </source>
</evidence>
<sequence>MNIFLIAAILMAVFISIAILRIILGPTTPDRVVGLDTTNMMVIATMILLGAAYDSVILIDVAIVYAILAFVATLYISKYLEDEA</sequence>
<dbReference type="Pfam" id="PF04066">
    <property type="entry name" value="MrpF_PhaF"/>
    <property type="match status" value="1"/>
</dbReference>